<keyword evidence="3" id="KW-0255">Endonuclease</keyword>
<dbReference type="InterPro" id="IPR011856">
    <property type="entry name" value="tRNA_endonuc-like_dom_sf"/>
</dbReference>
<protein>
    <submittedName>
        <fullName evidence="3">Restriction endonuclease</fullName>
    </submittedName>
</protein>
<dbReference type="PANTHER" id="PTHR30015:SF7">
    <property type="entry name" value="TYPE IV METHYL-DIRECTED RESTRICTION ENZYME ECOKMRR"/>
    <property type="match status" value="1"/>
</dbReference>
<dbReference type="InterPro" id="IPR007560">
    <property type="entry name" value="Restrct_endonuc_IV_Mrr"/>
</dbReference>
<evidence type="ECO:0000313" key="3">
    <source>
        <dbReference type="EMBL" id="ROZ87797.1"/>
    </source>
</evidence>
<feature type="domain" description="Restriction endonuclease type IV Mrr" evidence="2">
    <location>
        <begin position="106"/>
        <end position="217"/>
    </location>
</feature>
<keyword evidence="1" id="KW-0812">Transmembrane</keyword>
<dbReference type="InterPro" id="IPR052906">
    <property type="entry name" value="Type_IV_Methyl-Rstrct_Enzyme"/>
</dbReference>
<keyword evidence="1" id="KW-1133">Transmembrane helix</keyword>
<dbReference type="EMBL" id="RKKU01000002">
    <property type="protein sequence ID" value="ROZ87797.1"/>
    <property type="molecule type" value="Genomic_DNA"/>
</dbReference>
<dbReference type="GO" id="GO:0004519">
    <property type="term" value="F:endonuclease activity"/>
    <property type="evidence" value="ECO:0007669"/>
    <property type="project" value="UniProtKB-KW"/>
</dbReference>
<dbReference type="RefSeq" id="WP_123888084.1">
    <property type="nucleotide sequence ID" value="NZ_RKKU01000002.1"/>
</dbReference>
<dbReference type="SUPFAM" id="SSF52980">
    <property type="entry name" value="Restriction endonuclease-like"/>
    <property type="match status" value="1"/>
</dbReference>
<dbReference type="Gene3D" id="3.40.1350.10">
    <property type="match status" value="1"/>
</dbReference>
<dbReference type="InterPro" id="IPR011335">
    <property type="entry name" value="Restrct_endonuc-II-like"/>
</dbReference>
<reference evidence="3 4" key="1">
    <citation type="submission" date="2018-11" db="EMBL/GenBank/DDBJ databases">
        <authorList>
            <person name="Jang G.I."/>
            <person name="Hwang C.Y."/>
        </authorList>
    </citation>
    <scope>NUCLEOTIDE SEQUENCE [LARGE SCALE GENOMIC DNA]</scope>
    <source>
        <strain evidence="3 4">SSM26</strain>
    </source>
</reference>
<keyword evidence="3" id="KW-0540">Nuclease</keyword>
<keyword evidence="4" id="KW-1185">Reference proteome</keyword>
<name>A0ABX9XLL7_9PSED</name>
<dbReference type="Proteomes" id="UP000275199">
    <property type="component" value="Unassembled WGS sequence"/>
</dbReference>
<evidence type="ECO:0000256" key="1">
    <source>
        <dbReference type="SAM" id="Phobius"/>
    </source>
</evidence>
<feature type="transmembrane region" description="Helical" evidence="1">
    <location>
        <begin position="20"/>
        <end position="40"/>
    </location>
</feature>
<keyword evidence="3" id="KW-0378">Hydrolase</keyword>
<comment type="caution">
    <text evidence="3">The sequence shown here is derived from an EMBL/GenBank/DDBJ whole genome shotgun (WGS) entry which is preliminary data.</text>
</comment>
<accession>A0ABX9XLL7</accession>
<keyword evidence="1" id="KW-0472">Membrane</keyword>
<sequence>MAQSQRTFPYADLLIVVGRLPFWANLGCALLSWVVLRHYANSPLPLLSGSQSAGILAGPFFRQLAMVVQYVLPLAFVAAALLAVFNCLRLLRHRRAVLTQNPAALLNNMAWPAFFQLLEQAWRRKGYRLLGSSLTATDASCDLLLQHSGERYLAHCQHWRASKLGVTPLRELFDRIVTEGAVGGFVVTCGEFSDEARAFAAERQLELIDGARLQRWLLASRR</sequence>
<evidence type="ECO:0000313" key="4">
    <source>
        <dbReference type="Proteomes" id="UP000275199"/>
    </source>
</evidence>
<proteinExistence type="predicted"/>
<organism evidence="3 4">
    <name type="scientific">Pseudomonas neustonica</name>
    <dbReference type="NCBI Taxonomy" id="2487346"/>
    <lineage>
        <taxon>Bacteria</taxon>
        <taxon>Pseudomonadati</taxon>
        <taxon>Pseudomonadota</taxon>
        <taxon>Gammaproteobacteria</taxon>
        <taxon>Pseudomonadales</taxon>
        <taxon>Pseudomonadaceae</taxon>
        <taxon>Pseudomonas</taxon>
    </lineage>
</organism>
<dbReference type="Pfam" id="PF04471">
    <property type="entry name" value="Mrr_cat"/>
    <property type="match status" value="1"/>
</dbReference>
<evidence type="ECO:0000259" key="2">
    <source>
        <dbReference type="Pfam" id="PF04471"/>
    </source>
</evidence>
<gene>
    <name evidence="3" type="ORF">EF096_02725</name>
</gene>
<dbReference type="PANTHER" id="PTHR30015">
    <property type="entry name" value="MRR RESTRICTION SYSTEM PROTEIN"/>
    <property type="match status" value="1"/>
</dbReference>
<feature type="transmembrane region" description="Helical" evidence="1">
    <location>
        <begin position="60"/>
        <end position="85"/>
    </location>
</feature>